<reference evidence="3" key="1">
    <citation type="submission" date="2021-02" db="EMBL/GenBank/DDBJ databases">
        <title>Thiocyanate and organic carbon inputs drive convergent selection for specific autotrophic Afipia and Thiobacillus strains within complex microbiomes.</title>
        <authorList>
            <person name="Huddy R.J."/>
            <person name="Sachdeva R."/>
            <person name="Kadzinga F."/>
            <person name="Kantor R.S."/>
            <person name="Harrison S.T.L."/>
            <person name="Banfield J.F."/>
        </authorList>
    </citation>
    <scope>NUCLEOTIDE SEQUENCE</scope>
    <source>
        <strain evidence="3">SCN18_10_11_15_R4_P_38_20</strain>
    </source>
</reference>
<protein>
    <submittedName>
        <fullName evidence="3">Pilus assembly protein</fullName>
    </submittedName>
</protein>
<evidence type="ECO:0000256" key="1">
    <source>
        <dbReference type="SAM" id="Phobius"/>
    </source>
</evidence>
<comment type="caution">
    <text evidence="3">The sequence shown here is derived from an EMBL/GenBank/DDBJ whole genome shotgun (WGS) entry which is preliminary data.</text>
</comment>
<dbReference type="Pfam" id="PF07811">
    <property type="entry name" value="TadE"/>
    <property type="match status" value="1"/>
</dbReference>
<dbReference type="AlphaFoldDB" id="A0A8J7Q026"/>
<proteinExistence type="predicted"/>
<keyword evidence="1" id="KW-1133">Transmembrane helix</keyword>
<feature type="domain" description="TadE-like" evidence="2">
    <location>
        <begin position="21"/>
        <end position="63"/>
    </location>
</feature>
<feature type="transmembrane region" description="Helical" evidence="1">
    <location>
        <begin position="21"/>
        <end position="42"/>
    </location>
</feature>
<evidence type="ECO:0000313" key="4">
    <source>
        <dbReference type="Proteomes" id="UP000664414"/>
    </source>
</evidence>
<dbReference type="EMBL" id="JAFKGL010000013">
    <property type="protein sequence ID" value="MBN9412846.1"/>
    <property type="molecule type" value="Genomic_DNA"/>
</dbReference>
<sequence>MRKNLNKSGKIFFHRMSDEKGASVVEFSLLAPLFIFFIFAVIQMGAVLTIDNALEASIREGARYGITAQGGSSRDSQIRNVIQTIAKNYSGGLINPSNLIITINSYPTFQALDANTSASNGAGTGNQAVKYQVQYTWDTIFPIFGSSNLIVLKAQTPVMNEGFEN</sequence>
<accession>A0A8J7Q026</accession>
<keyword evidence="1" id="KW-0472">Membrane</keyword>
<dbReference type="InterPro" id="IPR012495">
    <property type="entry name" value="TadE-like_dom"/>
</dbReference>
<evidence type="ECO:0000259" key="2">
    <source>
        <dbReference type="Pfam" id="PF07811"/>
    </source>
</evidence>
<keyword evidence="1" id="KW-0812">Transmembrane</keyword>
<gene>
    <name evidence="3" type="ORF">J0H12_02820</name>
</gene>
<organism evidence="3 4">
    <name type="scientific">Candidatus Paracaedimonas acanthamoebae</name>
    <dbReference type="NCBI Taxonomy" id="244581"/>
    <lineage>
        <taxon>Bacteria</taxon>
        <taxon>Pseudomonadati</taxon>
        <taxon>Pseudomonadota</taxon>
        <taxon>Alphaproteobacteria</taxon>
        <taxon>Holosporales</taxon>
        <taxon>Caedimonadaceae</taxon>
        <taxon>Candidatus Paracaedimonas</taxon>
    </lineage>
</organism>
<name>A0A8J7Q026_9PROT</name>
<dbReference type="Proteomes" id="UP000664414">
    <property type="component" value="Unassembled WGS sequence"/>
</dbReference>
<evidence type="ECO:0000313" key="3">
    <source>
        <dbReference type="EMBL" id="MBN9412846.1"/>
    </source>
</evidence>